<proteinExistence type="predicted"/>
<name>A0A0D4C1M3_9MICC</name>
<dbReference type="Proteomes" id="UP000061839">
    <property type="component" value="Chromosome"/>
</dbReference>
<keyword evidence="2" id="KW-1185">Reference proteome</keyword>
<sequence length="93" mass="9832">MLFVVWINNSDFGFATGPDPASAEALAEPELSAALDWPVAAVEGAPPEETGAQAVNAKGPTRSNVRALFLKTDFTGSFDRNNSYLNGDDSIDN</sequence>
<dbReference type="EMBL" id="CP011005">
    <property type="protein sequence ID" value="AJT42464.1"/>
    <property type="molecule type" value="Genomic_DNA"/>
</dbReference>
<gene>
    <name evidence="1" type="ORF">UM93_14920</name>
</gene>
<accession>A0A0D4C1M3</accession>
<evidence type="ECO:0000313" key="1">
    <source>
        <dbReference type="EMBL" id="AJT42464.1"/>
    </source>
</evidence>
<dbReference type="KEGG" id="ari:UM93_14920"/>
<dbReference type="PATRIC" id="fig|1618207.4.peg.3038"/>
<reference evidence="1 2" key="1">
    <citation type="journal article" date="2015" name="Genome Announc.">
        <title>Complete Genome Sequencing of Protease-Producing Novel Arthrobacter sp. Strain IHBB 11108 Using PacBio Single-Molecule Real-Time Sequencing Technology.</title>
        <authorList>
            <person name="Kiran S."/>
            <person name="Swarnkar M.K."/>
            <person name="Pal M."/>
            <person name="Thakur R."/>
            <person name="Tewari R."/>
            <person name="Singh A.K."/>
            <person name="Gulati A."/>
        </authorList>
    </citation>
    <scope>NUCLEOTIDE SEQUENCE [LARGE SCALE GENOMIC DNA]</scope>
    <source>
        <strain evidence="1 2">IHBB 11108</strain>
    </source>
</reference>
<organism evidence="1 2">
    <name type="scientific">Psychromicrobium lacuslunae</name>
    <dbReference type="NCBI Taxonomy" id="1618207"/>
    <lineage>
        <taxon>Bacteria</taxon>
        <taxon>Bacillati</taxon>
        <taxon>Actinomycetota</taxon>
        <taxon>Actinomycetes</taxon>
        <taxon>Micrococcales</taxon>
        <taxon>Micrococcaceae</taxon>
        <taxon>Psychromicrobium</taxon>
    </lineage>
</organism>
<evidence type="ECO:0000313" key="2">
    <source>
        <dbReference type="Proteomes" id="UP000061839"/>
    </source>
</evidence>
<protein>
    <submittedName>
        <fullName evidence="1">Uncharacterized protein</fullName>
    </submittedName>
</protein>
<dbReference type="AlphaFoldDB" id="A0A0D4C1M3"/>
<dbReference type="HOGENOM" id="CLU_2393492_0_0_11"/>